<dbReference type="PANTHER" id="PTHR48067:SF1">
    <property type="entry name" value="GPI-ANCHOR TRANSAMIDASE"/>
    <property type="match status" value="1"/>
</dbReference>
<dbReference type="Pfam" id="PF12660">
    <property type="entry name" value="zf-TFIIIC"/>
    <property type="match status" value="1"/>
</dbReference>
<accession>A0A9P9HPH1</accession>
<evidence type="ECO:0000256" key="1">
    <source>
        <dbReference type="ARBA" id="ARBA00004687"/>
    </source>
</evidence>
<keyword evidence="11" id="KW-1185">Reference proteome</keyword>
<dbReference type="Gene3D" id="3.40.50.1460">
    <property type="match status" value="1"/>
</dbReference>
<evidence type="ECO:0000313" key="11">
    <source>
        <dbReference type="Proteomes" id="UP000720189"/>
    </source>
</evidence>
<protein>
    <submittedName>
        <fullName evidence="10">Peptidase C13 family-domain-containing protein</fullName>
    </submittedName>
</protein>
<feature type="compositionally biased region" description="Acidic residues" evidence="7">
    <location>
        <begin position="1189"/>
        <end position="1212"/>
    </location>
</feature>
<feature type="active site" description="Nucleophile" evidence="5">
    <location>
        <position position="189"/>
    </location>
</feature>
<dbReference type="InterPro" id="IPR000210">
    <property type="entry name" value="BTB/POZ_dom"/>
</dbReference>
<dbReference type="GeneID" id="70228960"/>
<evidence type="ECO:0000256" key="7">
    <source>
        <dbReference type="SAM" id="MobiDB-lite"/>
    </source>
</evidence>
<evidence type="ECO:0000256" key="8">
    <source>
        <dbReference type="SAM" id="SignalP"/>
    </source>
</evidence>
<feature type="signal peptide" evidence="8">
    <location>
        <begin position="1"/>
        <end position="23"/>
    </location>
</feature>
<dbReference type="InterPro" id="IPR024761">
    <property type="entry name" value="TFIIIC_delta_N"/>
</dbReference>
<evidence type="ECO:0000256" key="4">
    <source>
        <dbReference type="ARBA" id="ARBA00022729"/>
    </source>
</evidence>
<dbReference type="GO" id="GO:0016255">
    <property type="term" value="P:attachment of GPI anchor to protein"/>
    <property type="evidence" value="ECO:0007669"/>
    <property type="project" value="InterPro"/>
</dbReference>
<dbReference type="GO" id="GO:0042765">
    <property type="term" value="C:GPI-anchor transamidase complex"/>
    <property type="evidence" value="ECO:0007669"/>
    <property type="project" value="InterPro"/>
</dbReference>
<evidence type="ECO:0000256" key="2">
    <source>
        <dbReference type="ARBA" id="ARBA00009941"/>
    </source>
</evidence>
<dbReference type="PIRSF" id="PIRSF500138">
    <property type="entry name" value="GPI8"/>
    <property type="match status" value="1"/>
</dbReference>
<reference evidence="10" key="1">
    <citation type="journal article" date="2021" name="Nat. Commun.">
        <title>Genetic determinants of endophytism in the Arabidopsis root mycobiome.</title>
        <authorList>
            <person name="Mesny F."/>
            <person name="Miyauchi S."/>
            <person name="Thiergart T."/>
            <person name="Pickel B."/>
            <person name="Atanasova L."/>
            <person name="Karlsson M."/>
            <person name="Huettel B."/>
            <person name="Barry K.W."/>
            <person name="Haridas S."/>
            <person name="Chen C."/>
            <person name="Bauer D."/>
            <person name="Andreopoulos W."/>
            <person name="Pangilinan J."/>
            <person name="LaButti K."/>
            <person name="Riley R."/>
            <person name="Lipzen A."/>
            <person name="Clum A."/>
            <person name="Drula E."/>
            <person name="Henrissat B."/>
            <person name="Kohler A."/>
            <person name="Grigoriev I.V."/>
            <person name="Martin F.M."/>
            <person name="Hacquard S."/>
        </authorList>
    </citation>
    <scope>NUCLEOTIDE SEQUENCE</scope>
    <source>
        <strain evidence="10">MPI-CAGE-AT-0023</strain>
    </source>
</reference>
<feature type="region of interest" description="Disordered" evidence="7">
    <location>
        <begin position="1151"/>
        <end position="1248"/>
    </location>
</feature>
<comment type="pathway">
    <text evidence="1">Glycolipid biosynthesis; glycosylphosphatidylinositol-anchor biosynthesis.</text>
</comment>
<comment type="caution">
    <text evidence="10">The sequence shown here is derived from an EMBL/GenBank/DDBJ whole genome shotgun (WGS) entry which is preliminary data.</text>
</comment>
<organism evidence="10 11">
    <name type="scientific">Fusarium redolens</name>
    <dbReference type="NCBI Taxonomy" id="48865"/>
    <lineage>
        <taxon>Eukaryota</taxon>
        <taxon>Fungi</taxon>
        <taxon>Dikarya</taxon>
        <taxon>Ascomycota</taxon>
        <taxon>Pezizomycotina</taxon>
        <taxon>Sordariomycetes</taxon>
        <taxon>Hypocreomycetidae</taxon>
        <taxon>Hypocreales</taxon>
        <taxon>Nectriaceae</taxon>
        <taxon>Fusarium</taxon>
        <taxon>Fusarium redolens species complex</taxon>
    </lineage>
</organism>
<dbReference type="PIRSF" id="PIRSF019663">
    <property type="entry name" value="Legumain"/>
    <property type="match status" value="1"/>
</dbReference>
<feature type="chain" id="PRO_5040464219" evidence="8">
    <location>
        <begin position="24"/>
        <end position="1460"/>
    </location>
</feature>
<feature type="active site" evidence="5">
    <location>
        <position position="147"/>
    </location>
</feature>
<dbReference type="PANTHER" id="PTHR48067">
    <property type="entry name" value="GPI-ANCHOR TRANSAMIDASE"/>
    <property type="match status" value="1"/>
</dbReference>
<dbReference type="Proteomes" id="UP000720189">
    <property type="component" value="Unassembled WGS sequence"/>
</dbReference>
<gene>
    <name evidence="10" type="ORF">BKA55DRAFT_686993</name>
</gene>
<proteinExistence type="inferred from homology"/>
<keyword evidence="3" id="KW-0337">GPI-anchor biosynthesis</keyword>
<evidence type="ECO:0000256" key="3">
    <source>
        <dbReference type="ARBA" id="ARBA00022502"/>
    </source>
</evidence>
<name>A0A9P9HPH1_FUSRE</name>
<feature type="compositionally biased region" description="Polar residues" evidence="7">
    <location>
        <begin position="1213"/>
        <end position="1245"/>
    </location>
</feature>
<sequence>MKLSILRFHALVAATIFATVAFAEHTSNWAVLVCTSRFWFNYRHLANVLSMYRTVKRLGIPDSQIILMLPDDMACNPRNAFPGTVYSNSDRAVDLYGDNIEVDYRGYEVTVENFIRLLTDRVGAEMPRSKRLLTDDRSNILVYMTGHGGNEFLKFQDAEEIGAFDLANAFEEMWEKKRYHEILFMIDTCQANTMYSRLYSPNIIATGSSKLDQSSYSHHADNDVGVAVIDRYTYYNLEFLENNVKDLNSQKTVGELFDSYDFGKIHSHAGVRYDLFPGGEENARSRLITDFFGNIQNVEVDRSGNLTLEEDLLALSKKIALLQQKEAEAAKESVGVKVSAKAPASAPTETARKIQKAKALTDDNWWTKKVVGATALAGCGLLWAIGSFLEAWSCDAELAVATDDTIYIFLPEYPRSSGPDEGADEEELQSQYTLSYRASGLIRPDPTINAQLCSFSGIRVAGPPANDENWFPGVGNGLVTGSGAPICQIVRLEWSPNGLGCNLRPILTALSTSGCIYAIGEHIDRQSAMIAGMRVRSFKAWKTLWGLGAQLPLPDSNEEDGYRNMNERIQAFSWAKEVDIGRGLLAYCNDAEEVAVMAVQLFSQAKEGDPSSEETRWDIQEVGRFDGRGIHIKEDAVDITDPDYVPHGSAFSLKWSSWFKSQGKKVAILAYLAKNHVGFRKITILGNWERGQPPHIEVEKADMTAICMFLSTDAYIEWEDLIAYDDDKPVARGVVADPFNVKPFQVSFIDDAEELAGAHYTWECSTTYSKEDEIVSSNPISGLLIHDQGITHLGSVPYYSIARLSATSRNQDWFQTNLPDTEASVPKWATRIRKHTTRLVARAVALEGLDSDSDDSEDDLMEEDTTQLQVPESRYRIWGMAHSPGGGTTAVLVSRFSTLHPERRALCKLMFSRRDEERGQEDAVTVTKPLTTEGQVWEWMYGNAPEVLGTTATRKISPELNNSLLREQFRDIAANQHCVFCDAALRLEEEEAKCENGHLFARCASTGLAIMAPDISRICAVCELRCLKVAELTRVVEMHFGSGANEAPTYTMSASRTGAAVPAASFNFEESLASKPFLFVIGPEAKEFHVHKELIGRLSPVLNALVNGNMREAREGRVVWADLDVDTFVRFAKFAYSGDYSEAQPVLIPAPELDTEGNHSPLKSYTHDVNGYASSSGKGSDDSRSTSSDSEEMRDDNDSDQDEDLDDDDDSSEGTPTGYHSTAGDESSSSEASTTVDHMPTNNGGNRPPFTYTYTYEYCEWKLPAAVGEFIQSYQSNNDQHNGVLQLTEDGNLSRRKRRCPDQNYMLDVTTTTGKRFEAMRNFARPPYDSPMINGGAPAVTSLQNTQEGKYSYLPVFLSHARLYILADKYDVEDLRRLSICRLHCILYYFYFDQYHVPDIVALAQELFENTVEDDTAREIIVEYFVCFIEYIRDTPEVKELLRKGGDFPVALLSRVAMRL</sequence>
<keyword evidence="4 8" id="KW-0732">Signal</keyword>
<dbReference type="FunFam" id="3.40.50.1460:FF:000003">
    <property type="entry name" value="GPI-anchor transamidase"/>
    <property type="match status" value="1"/>
</dbReference>
<dbReference type="RefSeq" id="XP_046053301.1">
    <property type="nucleotide sequence ID" value="XM_046199006.1"/>
</dbReference>
<dbReference type="Gene3D" id="3.30.710.10">
    <property type="entry name" value="Potassium Channel Kv1.1, Chain A"/>
    <property type="match status" value="1"/>
</dbReference>
<dbReference type="GO" id="GO:0006508">
    <property type="term" value="P:proteolysis"/>
    <property type="evidence" value="ECO:0007669"/>
    <property type="project" value="InterPro"/>
</dbReference>
<dbReference type="GO" id="GO:0003923">
    <property type="term" value="F:GPI-anchor transamidase activity"/>
    <property type="evidence" value="ECO:0007669"/>
    <property type="project" value="InterPro"/>
</dbReference>
<feature type="coiled-coil region" evidence="6">
    <location>
        <begin position="305"/>
        <end position="332"/>
    </location>
</feature>
<evidence type="ECO:0000256" key="5">
    <source>
        <dbReference type="PIRSR" id="PIRSR019663-1"/>
    </source>
</evidence>
<evidence type="ECO:0000259" key="9">
    <source>
        <dbReference type="PROSITE" id="PS50097"/>
    </source>
</evidence>
<dbReference type="PRINTS" id="PR00776">
    <property type="entry name" value="HEMOGLOBNASE"/>
</dbReference>
<dbReference type="InterPro" id="IPR011333">
    <property type="entry name" value="SKP1/BTB/POZ_sf"/>
</dbReference>
<evidence type="ECO:0000313" key="10">
    <source>
        <dbReference type="EMBL" id="KAH7261424.1"/>
    </source>
</evidence>
<dbReference type="Pfam" id="PF12657">
    <property type="entry name" value="TFIIIC_delta"/>
    <property type="match status" value="1"/>
</dbReference>
<dbReference type="PROSITE" id="PS50097">
    <property type="entry name" value="BTB"/>
    <property type="match status" value="1"/>
</dbReference>
<comment type="similarity">
    <text evidence="2">Belongs to the peptidase C13 family.</text>
</comment>
<dbReference type="OrthoDB" id="192611at2759"/>
<dbReference type="InterPro" id="IPR024764">
    <property type="entry name" value="TFIIIC_Znf"/>
</dbReference>
<dbReference type="EMBL" id="JAGMUX010000004">
    <property type="protein sequence ID" value="KAH7261424.1"/>
    <property type="molecule type" value="Genomic_DNA"/>
</dbReference>
<dbReference type="InterPro" id="IPR028361">
    <property type="entry name" value="GPI_transamidase"/>
</dbReference>
<dbReference type="GO" id="GO:0006506">
    <property type="term" value="P:GPI anchor biosynthetic process"/>
    <property type="evidence" value="ECO:0007669"/>
    <property type="project" value="UniProtKB-KW"/>
</dbReference>
<dbReference type="InterPro" id="IPR001096">
    <property type="entry name" value="Peptidase_C13"/>
</dbReference>
<keyword evidence="6" id="KW-0175">Coiled coil</keyword>
<feature type="domain" description="BTB" evidence="9">
    <location>
        <begin position="1075"/>
        <end position="1144"/>
    </location>
</feature>
<dbReference type="Pfam" id="PF01650">
    <property type="entry name" value="Peptidase_C13"/>
    <property type="match status" value="1"/>
</dbReference>
<dbReference type="SUPFAM" id="SSF54695">
    <property type="entry name" value="POZ domain"/>
    <property type="match status" value="1"/>
</dbReference>
<evidence type="ECO:0000256" key="6">
    <source>
        <dbReference type="SAM" id="Coils"/>
    </source>
</evidence>